<dbReference type="InterPro" id="IPR036291">
    <property type="entry name" value="NAD(P)-bd_dom_sf"/>
</dbReference>
<dbReference type="PANTHER" id="PTHR33303:SF2">
    <property type="entry name" value="COA-BINDING DOMAIN-CONTAINING PROTEIN"/>
    <property type="match status" value="1"/>
</dbReference>
<dbReference type="SMART" id="SM00881">
    <property type="entry name" value="CoA_binding"/>
    <property type="match status" value="1"/>
</dbReference>
<dbReference type="RefSeq" id="WP_243536792.1">
    <property type="nucleotide sequence ID" value="NZ_CP093442.1"/>
</dbReference>
<protein>
    <submittedName>
        <fullName evidence="2">CoA-binding protein</fullName>
    </submittedName>
</protein>
<gene>
    <name evidence="2" type="ORF">MNR06_13130</name>
</gene>
<dbReference type="Gene3D" id="3.40.50.720">
    <property type="entry name" value="NAD(P)-binding Rossmann-like Domain"/>
    <property type="match status" value="1"/>
</dbReference>
<name>A0ABY4CEK7_9BACT</name>
<dbReference type="EMBL" id="CP093442">
    <property type="protein sequence ID" value="UOF00640.1"/>
    <property type="molecule type" value="Genomic_DNA"/>
</dbReference>
<accession>A0ABY4CEK7</accession>
<feature type="domain" description="CoA-binding" evidence="1">
    <location>
        <begin position="11"/>
        <end position="105"/>
    </location>
</feature>
<dbReference type="InterPro" id="IPR003781">
    <property type="entry name" value="CoA-bd"/>
</dbReference>
<dbReference type="PANTHER" id="PTHR33303">
    <property type="entry name" value="CYTOPLASMIC PROTEIN-RELATED"/>
    <property type="match status" value="1"/>
</dbReference>
<dbReference type="Proteomes" id="UP000830116">
    <property type="component" value="Chromosome"/>
</dbReference>
<organism evidence="2 3">
    <name type="scientific">Bdellovibrio reynosensis</name>
    <dbReference type="NCBI Taxonomy" id="2835041"/>
    <lineage>
        <taxon>Bacteria</taxon>
        <taxon>Pseudomonadati</taxon>
        <taxon>Bdellovibrionota</taxon>
        <taxon>Bdellovibrionia</taxon>
        <taxon>Bdellovibrionales</taxon>
        <taxon>Pseudobdellovibrionaceae</taxon>
        <taxon>Bdellovibrio</taxon>
    </lineage>
</organism>
<dbReference type="SUPFAM" id="SSF51735">
    <property type="entry name" value="NAD(P)-binding Rossmann-fold domains"/>
    <property type="match status" value="1"/>
</dbReference>
<evidence type="ECO:0000313" key="3">
    <source>
        <dbReference type="Proteomes" id="UP000830116"/>
    </source>
</evidence>
<proteinExistence type="predicted"/>
<reference evidence="2" key="1">
    <citation type="submission" date="2022-03" db="EMBL/GenBank/DDBJ databases">
        <title>Genome Identification and Characterization of new species Bdellovibrio reynosense LBG001 sp. nov. from a Mexico soil sample.</title>
        <authorList>
            <person name="Camilli A."/>
            <person name="Ajao Y."/>
            <person name="Guo X."/>
        </authorList>
    </citation>
    <scope>NUCLEOTIDE SEQUENCE</scope>
    <source>
        <strain evidence="2">LBG001</strain>
    </source>
</reference>
<keyword evidence="3" id="KW-1185">Reference proteome</keyword>
<sequence>MNVKDSEFKSLLQAHKKIAVYGLSPDPGKASHYVPKYMQDQGWDVVGVYPKLHDTGFKIYQTLKEVPAEYRKFINVFRRSDHLPEVMDEILELDGVEVVWIQLGIEHEEAEARAEKAGIKVVSNRCLIIEHKKWF</sequence>
<dbReference type="Pfam" id="PF13380">
    <property type="entry name" value="CoA_binding_2"/>
    <property type="match status" value="1"/>
</dbReference>
<evidence type="ECO:0000313" key="2">
    <source>
        <dbReference type="EMBL" id="UOF00640.1"/>
    </source>
</evidence>
<evidence type="ECO:0000259" key="1">
    <source>
        <dbReference type="SMART" id="SM00881"/>
    </source>
</evidence>